<gene>
    <name evidence="7" type="ORF">B1B_16783</name>
</gene>
<reference evidence="7" key="2">
    <citation type="journal article" date="2014" name="ISME J.">
        <title>Microbial stratification in low pH oxic and suboxic macroscopic growths along an acid mine drainage.</title>
        <authorList>
            <person name="Mendez-Garcia C."/>
            <person name="Mesa V."/>
            <person name="Sprenger R.R."/>
            <person name="Richter M."/>
            <person name="Diez M.S."/>
            <person name="Solano J."/>
            <person name="Bargiela R."/>
            <person name="Golyshina O.V."/>
            <person name="Manteca A."/>
            <person name="Ramos J.L."/>
            <person name="Gallego J.R."/>
            <person name="Llorente I."/>
            <person name="Martins Dos Santos V.A."/>
            <person name="Jensen O.N."/>
            <person name="Pelaez A.I."/>
            <person name="Sanchez J."/>
            <person name="Ferrer M."/>
        </authorList>
    </citation>
    <scope>NUCLEOTIDE SEQUENCE</scope>
</reference>
<dbReference type="InterPro" id="IPR033120">
    <property type="entry name" value="HOTDOG_ACOT"/>
</dbReference>
<dbReference type="Pfam" id="PF03061">
    <property type="entry name" value="4HBT"/>
    <property type="match status" value="1"/>
</dbReference>
<dbReference type="GO" id="GO:0032259">
    <property type="term" value="P:methylation"/>
    <property type="evidence" value="ECO:0007669"/>
    <property type="project" value="UniProtKB-KW"/>
</dbReference>
<dbReference type="InterPro" id="IPR002052">
    <property type="entry name" value="DNA_methylase_N6_adenine_CS"/>
</dbReference>
<evidence type="ECO:0000256" key="3">
    <source>
        <dbReference type="ARBA" id="ARBA00022679"/>
    </source>
</evidence>
<evidence type="ECO:0000259" key="6">
    <source>
        <dbReference type="PROSITE" id="PS51770"/>
    </source>
</evidence>
<sequence length="345" mass="36789">MPARVADLGTGSGALALALASARPHAHVLATDASAAALTRARANARRLGLARRVRFAEGDWCAALGAERFAMLVSNPPYLADDDAHLQQGDLRFEPRMALAAGVDGLDALRVIIHAAPEHLHARGWLLLEHGAEQGLGGARAARRARFRRGVQSARLAGARARHPGAMAECGAIMRARNTSEHRVSAVQRELSFRFLAQPTDVNFGGKVHGGAVMKWIDQAAYAAAVGWSGAYCVTAALSGLQFIAPIRIGDLVTVQVKLIRTGRSSMHYAVDVLTRDLKAHEQRLATSCVIVFVALDEADGKPVPVPSWQPQSAEDRRLADSADELARLSKAMESAMLAARGES</sequence>
<accession>T1A1P2</accession>
<dbReference type="GO" id="GO:0003676">
    <property type="term" value="F:nucleic acid binding"/>
    <property type="evidence" value="ECO:0007669"/>
    <property type="project" value="InterPro"/>
</dbReference>
<dbReference type="InterPro" id="IPR029069">
    <property type="entry name" value="HotDog_dom_sf"/>
</dbReference>
<dbReference type="Gene3D" id="3.10.129.10">
    <property type="entry name" value="Hotdog Thioesterase"/>
    <property type="match status" value="1"/>
</dbReference>
<keyword evidence="2 7" id="KW-0489">Methyltransferase</keyword>
<evidence type="ECO:0000313" key="7">
    <source>
        <dbReference type="EMBL" id="EQD35745.1"/>
    </source>
</evidence>
<proteinExistence type="predicted"/>
<evidence type="ECO:0000256" key="4">
    <source>
        <dbReference type="ARBA" id="ARBA00022691"/>
    </source>
</evidence>
<dbReference type="InterPro" id="IPR006683">
    <property type="entry name" value="Thioestr_dom"/>
</dbReference>
<dbReference type="Gene3D" id="3.40.50.150">
    <property type="entry name" value="Vaccinia Virus protein VP39"/>
    <property type="match status" value="1"/>
</dbReference>
<dbReference type="CDD" id="cd03442">
    <property type="entry name" value="BFIT_BACH"/>
    <property type="match status" value="1"/>
</dbReference>
<organism evidence="7">
    <name type="scientific">mine drainage metagenome</name>
    <dbReference type="NCBI Taxonomy" id="410659"/>
    <lineage>
        <taxon>unclassified sequences</taxon>
        <taxon>metagenomes</taxon>
        <taxon>ecological metagenomes</taxon>
    </lineage>
</organism>
<dbReference type="CDD" id="cd02440">
    <property type="entry name" value="AdoMet_MTases"/>
    <property type="match status" value="1"/>
</dbReference>
<dbReference type="EMBL" id="AUZY01011187">
    <property type="protein sequence ID" value="EQD35745.1"/>
    <property type="molecule type" value="Genomic_DNA"/>
</dbReference>
<dbReference type="Pfam" id="PF05175">
    <property type="entry name" value="MTS"/>
    <property type="match status" value="1"/>
</dbReference>
<dbReference type="EC" id="2.1.1.297" evidence="1"/>
<dbReference type="InterPro" id="IPR050320">
    <property type="entry name" value="N5-glutamine_MTase"/>
</dbReference>
<keyword evidence="4" id="KW-0949">S-adenosyl-L-methionine</keyword>
<dbReference type="GO" id="GO:0102559">
    <property type="term" value="F:peptide chain release factor N(5)-glutamine methyltransferase activity"/>
    <property type="evidence" value="ECO:0007669"/>
    <property type="project" value="UniProtKB-EC"/>
</dbReference>
<dbReference type="PROSITE" id="PS51770">
    <property type="entry name" value="HOTDOG_ACOT"/>
    <property type="match status" value="1"/>
</dbReference>
<dbReference type="PANTHER" id="PTHR18895:SF74">
    <property type="entry name" value="MTRF1L RELEASE FACTOR GLUTAMINE METHYLTRANSFERASE"/>
    <property type="match status" value="1"/>
</dbReference>
<comment type="catalytic activity">
    <reaction evidence="5">
        <text>L-glutaminyl-[peptide chain release factor] + S-adenosyl-L-methionine = N(5)-methyl-L-glutaminyl-[peptide chain release factor] + S-adenosyl-L-homocysteine + H(+)</text>
        <dbReference type="Rhea" id="RHEA:42896"/>
        <dbReference type="Rhea" id="RHEA-COMP:10271"/>
        <dbReference type="Rhea" id="RHEA-COMP:10272"/>
        <dbReference type="ChEBI" id="CHEBI:15378"/>
        <dbReference type="ChEBI" id="CHEBI:30011"/>
        <dbReference type="ChEBI" id="CHEBI:57856"/>
        <dbReference type="ChEBI" id="CHEBI:59789"/>
        <dbReference type="ChEBI" id="CHEBI:61891"/>
        <dbReference type="EC" id="2.1.1.297"/>
    </reaction>
</comment>
<evidence type="ECO:0000256" key="1">
    <source>
        <dbReference type="ARBA" id="ARBA00012771"/>
    </source>
</evidence>
<feature type="domain" description="HotDog ACOT-type" evidence="6">
    <location>
        <begin position="188"/>
        <end position="300"/>
    </location>
</feature>
<dbReference type="AlphaFoldDB" id="T1A1P2"/>
<dbReference type="SUPFAM" id="SSF53335">
    <property type="entry name" value="S-adenosyl-L-methionine-dependent methyltransferases"/>
    <property type="match status" value="1"/>
</dbReference>
<dbReference type="InterPro" id="IPR007848">
    <property type="entry name" value="Small_mtfrase_dom"/>
</dbReference>
<dbReference type="SUPFAM" id="SSF54637">
    <property type="entry name" value="Thioesterase/thiol ester dehydrase-isomerase"/>
    <property type="match status" value="1"/>
</dbReference>
<dbReference type="InterPro" id="IPR029063">
    <property type="entry name" value="SAM-dependent_MTases_sf"/>
</dbReference>
<protein>
    <recommendedName>
        <fullName evidence="1">peptide chain release factor N(5)-glutamine methyltransferase</fullName>
        <ecNumber evidence="1">2.1.1.297</ecNumber>
    </recommendedName>
</protein>
<dbReference type="NCBIfam" id="TIGR00536">
    <property type="entry name" value="hemK_fam"/>
    <property type="match status" value="1"/>
</dbReference>
<dbReference type="PANTHER" id="PTHR18895">
    <property type="entry name" value="HEMK METHYLTRANSFERASE"/>
    <property type="match status" value="1"/>
</dbReference>
<keyword evidence="3 7" id="KW-0808">Transferase</keyword>
<name>T1A1P2_9ZZZZ</name>
<dbReference type="PROSITE" id="PS00092">
    <property type="entry name" value="N6_MTASE"/>
    <property type="match status" value="1"/>
</dbReference>
<reference evidence="7" key="1">
    <citation type="submission" date="2013-08" db="EMBL/GenBank/DDBJ databases">
        <authorList>
            <person name="Mendez C."/>
            <person name="Richter M."/>
            <person name="Ferrer M."/>
            <person name="Sanchez J."/>
        </authorList>
    </citation>
    <scope>NUCLEOTIDE SEQUENCE</scope>
</reference>
<comment type="caution">
    <text evidence="7">The sequence shown here is derived from an EMBL/GenBank/DDBJ whole genome shotgun (WGS) entry which is preliminary data.</text>
</comment>
<evidence type="ECO:0000256" key="2">
    <source>
        <dbReference type="ARBA" id="ARBA00022603"/>
    </source>
</evidence>
<evidence type="ECO:0000256" key="5">
    <source>
        <dbReference type="ARBA" id="ARBA00048391"/>
    </source>
</evidence>
<dbReference type="InterPro" id="IPR004556">
    <property type="entry name" value="HemK-like"/>
</dbReference>